<feature type="region of interest" description="Disordered" evidence="1">
    <location>
        <begin position="1"/>
        <end position="20"/>
    </location>
</feature>
<dbReference type="AlphaFoldDB" id="A0A0E9Q2E3"/>
<organism evidence="2">
    <name type="scientific">Anguilla anguilla</name>
    <name type="common">European freshwater eel</name>
    <name type="synonym">Muraena anguilla</name>
    <dbReference type="NCBI Taxonomy" id="7936"/>
    <lineage>
        <taxon>Eukaryota</taxon>
        <taxon>Metazoa</taxon>
        <taxon>Chordata</taxon>
        <taxon>Craniata</taxon>
        <taxon>Vertebrata</taxon>
        <taxon>Euteleostomi</taxon>
        <taxon>Actinopterygii</taxon>
        <taxon>Neopterygii</taxon>
        <taxon>Teleostei</taxon>
        <taxon>Anguilliformes</taxon>
        <taxon>Anguillidae</taxon>
        <taxon>Anguilla</taxon>
    </lineage>
</organism>
<protein>
    <submittedName>
        <fullName evidence="2">Uncharacterized protein</fullName>
    </submittedName>
</protein>
<dbReference type="EMBL" id="GBXM01098319">
    <property type="protein sequence ID" value="JAH10258.1"/>
    <property type="molecule type" value="Transcribed_RNA"/>
</dbReference>
<sequence length="20" mass="2351">MPSKKTEPIRRKKVDSGHKK</sequence>
<name>A0A0E9Q2E3_ANGAN</name>
<reference evidence="2" key="2">
    <citation type="journal article" date="2015" name="Fish Shellfish Immunol.">
        <title>Early steps in the European eel (Anguilla anguilla)-Vibrio vulnificus interaction in the gills: Role of the RtxA13 toxin.</title>
        <authorList>
            <person name="Callol A."/>
            <person name="Pajuelo D."/>
            <person name="Ebbesson L."/>
            <person name="Teles M."/>
            <person name="MacKenzie S."/>
            <person name="Amaro C."/>
        </authorList>
    </citation>
    <scope>NUCLEOTIDE SEQUENCE</scope>
</reference>
<evidence type="ECO:0000256" key="1">
    <source>
        <dbReference type="SAM" id="MobiDB-lite"/>
    </source>
</evidence>
<evidence type="ECO:0000313" key="2">
    <source>
        <dbReference type="EMBL" id="JAH10258.1"/>
    </source>
</evidence>
<accession>A0A0E9Q2E3</accession>
<reference evidence="2" key="1">
    <citation type="submission" date="2014-11" db="EMBL/GenBank/DDBJ databases">
        <authorList>
            <person name="Amaro Gonzalez C."/>
        </authorList>
    </citation>
    <scope>NUCLEOTIDE SEQUENCE</scope>
</reference>
<proteinExistence type="predicted"/>